<proteinExistence type="predicted"/>
<dbReference type="SUPFAM" id="SSF81606">
    <property type="entry name" value="PP2C-like"/>
    <property type="match status" value="1"/>
</dbReference>
<dbReference type="OMA" id="ICCDGIF"/>
<dbReference type="SMART" id="SM00331">
    <property type="entry name" value="PP2C_SIG"/>
    <property type="match status" value="1"/>
</dbReference>
<dbReference type="SMART" id="SM00332">
    <property type="entry name" value="PP2Cc"/>
    <property type="match status" value="1"/>
</dbReference>
<comment type="caution">
    <text evidence="2">The sequence shown here is derived from an EMBL/GenBank/DDBJ whole genome shotgun (WGS) entry which is preliminary data.</text>
</comment>
<dbReference type="OrthoDB" id="432045at2759"/>
<organism evidence="2 3">
    <name type="scientific">Plasmodium gonderi</name>
    <dbReference type="NCBI Taxonomy" id="77519"/>
    <lineage>
        <taxon>Eukaryota</taxon>
        <taxon>Sar</taxon>
        <taxon>Alveolata</taxon>
        <taxon>Apicomplexa</taxon>
        <taxon>Aconoidasida</taxon>
        <taxon>Haemosporida</taxon>
        <taxon>Plasmodiidae</taxon>
        <taxon>Plasmodium</taxon>
        <taxon>Plasmodium (Plasmodium)</taxon>
    </lineage>
</organism>
<keyword evidence="3" id="KW-1185">Reference proteome</keyword>
<dbReference type="GeneID" id="39745986"/>
<evidence type="ECO:0000313" key="3">
    <source>
        <dbReference type="Proteomes" id="UP000195521"/>
    </source>
</evidence>
<evidence type="ECO:0000259" key="1">
    <source>
        <dbReference type="PROSITE" id="PS51746"/>
    </source>
</evidence>
<dbReference type="PANTHER" id="PTHR13832">
    <property type="entry name" value="PROTEIN PHOSPHATASE 2C"/>
    <property type="match status" value="1"/>
</dbReference>
<dbReference type="PANTHER" id="PTHR13832:SF790">
    <property type="entry name" value="PROTEIN PHOSPHATASE 2C 22-RELATED"/>
    <property type="match status" value="1"/>
</dbReference>
<gene>
    <name evidence="2" type="ORF">PGO_030820</name>
</gene>
<reference evidence="3" key="1">
    <citation type="submission" date="2017-04" db="EMBL/GenBank/DDBJ databases">
        <title>Plasmodium gonderi genome.</title>
        <authorList>
            <person name="Arisue N."/>
            <person name="Honma H."/>
            <person name="Kawai S."/>
            <person name="Tougan T."/>
            <person name="Tanabe K."/>
            <person name="Horii T."/>
        </authorList>
    </citation>
    <scope>NUCLEOTIDE SEQUENCE [LARGE SCALE GENOMIC DNA]</scope>
    <source>
        <strain evidence="3">ATCC 30045</strain>
    </source>
</reference>
<dbReference type="InterPro" id="IPR015655">
    <property type="entry name" value="PP2C"/>
</dbReference>
<feature type="domain" description="PPM-type phosphatase" evidence="1">
    <location>
        <begin position="647"/>
        <end position="903"/>
    </location>
</feature>
<evidence type="ECO:0000313" key="2">
    <source>
        <dbReference type="EMBL" id="GAW79280.1"/>
    </source>
</evidence>
<dbReference type="Proteomes" id="UP000195521">
    <property type="component" value="Unassembled WGS sequence"/>
</dbReference>
<sequence>MNKSDDNAKKDYSIYVYGKIYDLVKDLNSYNIKYYINNEKNVDLWKEFKYKRRKKFRFISVLDYYASVKNKKWEFDIIPIIFNEEYEILHIGVSIIFNDNFAEEYKKCRCSYIELFICNFENVKTNQNQYEWSLIPPITSSVNIMKFLIDMDDLKRIYTERKGLDETRTITRRQSSISDINNDNKYPYNIINDSCYVDVNTWQKQVIMDSKENDFLNQGGNMITYNNRCSDPIGNAKPHLSGSGKQELDTHFIHSRNGNIIQDNDMSTLRSNLSSDSSSNLHIRFSTSNDEEEFTEDQYKKNEEINWKNVNNNREILFTDVEGGGGHTGGVKYHEVYLFSNMKKDNSKYDKNICSNICNNICKNNSFIYTNGEHINNDKDTSACVKDSEEVNQKMTYPQNVKKVNEVDEKMYISSEKFPTNEIFNYDYLYSKSKRQMVYIEEPNGSKQSLGMVEEDEVNGEKEKKTFLINHARNSYTQNICTSLEMKEVIVEGKITLGKTQEGGEIAHTGQSNCDDNIRITKLKESMNFNHDEAIKSNNNVHIMQNSEYRKNVYTTKSSDRKTPMSNYNIQESKNNENNKCNNFKFGFFSSKGNRTYNEDRVITIKNVNEFIQKEYKEVIEGRMNYLNASVENEYYDMLQKMQSVDRTYLSSSSSVQSLTSEESSFSTPPPYMYCAIYDGHNGEKAVNIIQKLLHVHVYSYFIKGNGMSNSLKYAFHSMDEHLCKKTINNEEDNHSNFSSGSTACVSVIFNNLLYIANIGDSRCVLSKNGRAIVITVDHRASGNKKEEERIITSGGILDDEGYLGGCLGVCRGFGSFDKKTKEKLKGLVCEPDLFQISLTDDDEFLIICCDGIFDVMTSQEAVNTVRTSLVQSSDPTIAAEALCEFAYKRKALDNLSVVVVIFQNPEMKKRADASANANLEAGQAGRVRRRIRFSSLKGLIGS</sequence>
<name>A0A1Y1JAJ6_PLAGO</name>
<accession>A0A1Y1JAJ6</accession>
<dbReference type="InterPro" id="IPR036457">
    <property type="entry name" value="PPM-type-like_dom_sf"/>
</dbReference>
<dbReference type="RefSeq" id="XP_028541869.1">
    <property type="nucleotide sequence ID" value="XM_028686068.1"/>
</dbReference>
<dbReference type="AlphaFoldDB" id="A0A1Y1JAJ6"/>
<dbReference type="InterPro" id="IPR001932">
    <property type="entry name" value="PPM-type_phosphatase-like_dom"/>
</dbReference>
<dbReference type="PROSITE" id="PS51746">
    <property type="entry name" value="PPM_2"/>
    <property type="match status" value="1"/>
</dbReference>
<dbReference type="CDD" id="cd00143">
    <property type="entry name" value="PP2Cc"/>
    <property type="match status" value="1"/>
</dbReference>
<dbReference type="GO" id="GO:0004722">
    <property type="term" value="F:protein serine/threonine phosphatase activity"/>
    <property type="evidence" value="ECO:0007669"/>
    <property type="project" value="InterPro"/>
</dbReference>
<dbReference type="Gene3D" id="3.60.40.10">
    <property type="entry name" value="PPM-type phosphatase domain"/>
    <property type="match status" value="1"/>
</dbReference>
<dbReference type="EMBL" id="BDQF01000003">
    <property type="protein sequence ID" value="GAW79280.1"/>
    <property type="molecule type" value="Genomic_DNA"/>
</dbReference>
<protein>
    <submittedName>
        <fullName evidence="2">Protein phosphatase 2C</fullName>
    </submittedName>
</protein>
<dbReference type="Pfam" id="PF00481">
    <property type="entry name" value="PP2C"/>
    <property type="match status" value="1"/>
</dbReference>